<sequence>MNTCSFTRLLAAGLLLATSACQKVIDLDLKAAAPRLMIEGNLADDGQPCTVLLSRSTTYTDTNTFPPVSGALVTLSDDAGGFETLAATRTPGRYQGRTLTGQPGRRYTLRVEVDGETYVATATLPVAVPLTGLRAEKSSFGGDNIQLIPEFQDPAGVRNFYLFRQYRNGRLNKTVFLQDDELTDGKANSRPLFARNADEADDILVGDSVRVDMQCVDAGVHGYLATLSQILQGGSSAAPANPTSNFSGHVLGYFSAHTLRRRSLVVPAL</sequence>
<feature type="chain" id="PRO_5037234192" evidence="1">
    <location>
        <begin position="23"/>
        <end position="269"/>
    </location>
</feature>
<proteinExistence type="predicted"/>
<dbReference type="EMBL" id="JADQDP010000002">
    <property type="protein sequence ID" value="MBF9141943.1"/>
    <property type="molecule type" value="Genomic_DNA"/>
</dbReference>
<evidence type="ECO:0000313" key="3">
    <source>
        <dbReference type="Proteomes" id="UP000645610"/>
    </source>
</evidence>
<keyword evidence="1" id="KW-0732">Signal</keyword>
<comment type="caution">
    <text evidence="2">The sequence shown here is derived from an EMBL/GenBank/DDBJ whole genome shotgun (WGS) entry which is preliminary data.</text>
</comment>
<accession>A0A931FJI9</accession>
<name>A0A931FJI9_9BACT</name>
<dbReference type="Proteomes" id="UP000645610">
    <property type="component" value="Unassembled WGS sequence"/>
</dbReference>
<dbReference type="RefSeq" id="WP_196286273.1">
    <property type="nucleotide sequence ID" value="NZ_JADQDP010000002.1"/>
</dbReference>
<dbReference type="Pfam" id="PF14054">
    <property type="entry name" value="DUF4249"/>
    <property type="match status" value="1"/>
</dbReference>
<dbReference type="AlphaFoldDB" id="A0A931FJI9"/>
<feature type="signal peptide" evidence="1">
    <location>
        <begin position="1"/>
        <end position="22"/>
    </location>
</feature>
<organism evidence="2 3">
    <name type="scientific">Hymenobacter properus</name>
    <dbReference type="NCBI Taxonomy" id="2791026"/>
    <lineage>
        <taxon>Bacteria</taxon>
        <taxon>Pseudomonadati</taxon>
        <taxon>Bacteroidota</taxon>
        <taxon>Cytophagia</taxon>
        <taxon>Cytophagales</taxon>
        <taxon>Hymenobacteraceae</taxon>
        <taxon>Hymenobacter</taxon>
    </lineage>
</organism>
<protein>
    <submittedName>
        <fullName evidence="2">DUF4249 domain-containing protein</fullName>
    </submittedName>
</protein>
<dbReference type="InterPro" id="IPR025345">
    <property type="entry name" value="DUF4249"/>
</dbReference>
<evidence type="ECO:0000313" key="2">
    <source>
        <dbReference type="EMBL" id="MBF9141943.1"/>
    </source>
</evidence>
<keyword evidence="3" id="KW-1185">Reference proteome</keyword>
<evidence type="ECO:0000256" key="1">
    <source>
        <dbReference type="SAM" id="SignalP"/>
    </source>
</evidence>
<reference evidence="2 3" key="1">
    <citation type="submission" date="2020-11" db="EMBL/GenBank/DDBJ databases">
        <authorList>
            <person name="Kim M.K."/>
        </authorList>
    </citation>
    <scope>NUCLEOTIDE SEQUENCE [LARGE SCALE GENOMIC DNA]</scope>
    <source>
        <strain evidence="2 3">BT439</strain>
    </source>
</reference>
<gene>
    <name evidence="2" type="ORF">I2I01_09880</name>
</gene>